<evidence type="ECO:0000256" key="1">
    <source>
        <dbReference type="SAM" id="SignalP"/>
    </source>
</evidence>
<dbReference type="Gene3D" id="2.40.10.10">
    <property type="entry name" value="Trypsin-like serine proteases"/>
    <property type="match status" value="2"/>
</dbReference>
<evidence type="ECO:0000313" key="2">
    <source>
        <dbReference type="EMBL" id="AAU92045.1"/>
    </source>
</evidence>
<dbReference type="STRING" id="243233.MCA1951"/>
<dbReference type="InterPro" id="IPR009003">
    <property type="entry name" value="Peptidase_S1_PA"/>
</dbReference>
<organism evidence="2 3">
    <name type="scientific">Methylococcus capsulatus (strain ATCC 33009 / NCIMB 11132 / Bath)</name>
    <dbReference type="NCBI Taxonomy" id="243233"/>
    <lineage>
        <taxon>Bacteria</taxon>
        <taxon>Pseudomonadati</taxon>
        <taxon>Pseudomonadota</taxon>
        <taxon>Gammaproteobacteria</taxon>
        <taxon>Methylococcales</taxon>
        <taxon>Methylococcaceae</taxon>
        <taxon>Methylococcus</taxon>
    </lineage>
</organism>
<dbReference type="EMBL" id="AE017282">
    <property type="protein sequence ID" value="AAU92045.1"/>
    <property type="molecule type" value="Genomic_DNA"/>
</dbReference>
<dbReference type="HOGENOM" id="CLU_411500_0_0_6"/>
<proteinExistence type="predicted"/>
<dbReference type="SUPFAM" id="SSF50494">
    <property type="entry name" value="Trypsin-like serine proteases"/>
    <property type="match status" value="1"/>
</dbReference>
<accession>Q606R4</accession>
<sequence>MHYYTAATFSTRTPVMKLRSLSLAIAIASSYPAFADRAEPARYRPVAPLNTAGVPQSGFLGSGSRPFELEVPTVVADLTPENPGEFKTGTVYSLPIPVTPSLSYWESVAGGHASRIRISTANAVGLRLHLVFGSVPPSLELRLQGSEDVTLPAPIASTEIHGNELWLPVTRGSDADLEIFVGADVSPEALDLRLDKINLILVDTSGASTSGFSAQSAGLAQYKEYDLACWSNDPAYPALQTAAAATANIHFLRKGSSYLCSGTLLRDKGDTQTPWFATANHCLPDQTVADTASFEWFWQAIDCNAYTTDPRYGQTFGGAQLLWTEFNREPSFLRLRNPPPADVYLSGWDTTIHVGDPVWGVHHPRGDHTMVSKGKVTALQKTFTDSGQGGTHLLDEVQYTYGGTEGGSSGSGLFAVSGGNAYWKGSLFGGSENDYQDSVYSHFAGYYEQIKPWLTSCALPWGGSIPGGQSVTAYQKPTATQCAAVAEVRTCTDGQLSGSHTYETCTYVAGASCTLPWGGSLEDGRSVTAYQIDKAVNCASVAEVRRCSDGSLSGSYEHQTCTNSADSASMTVVHPAGGETFTAGEVVPVQWQLTGYGSKAKVNIALSKNGGAKWSLLKSGARNSGSWNWKVRKSQATSQALIRVCLPMTRKTPAICDVSDAVFTVQK</sequence>
<name>Q606R4_METCA</name>
<evidence type="ECO:0000313" key="3">
    <source>
        <dbReference type="Proteomes" id="UP000006821"/>
    </source>
</evidence>
<gene>
    <name evidence="2" type="ordered locus">MCA1951</name>
</gene>
<keyword evidence="1" id="KW-0732">Signal</keyword>
<dbReference type="KEGG" id="mca:MCA1951"/>
<reference evidence="2 3" key="1">
    <citation type="journal article" date="2004" name="PLoS Biol.">
        <title>Genomic insights into methanotrophy: the complete genome sequence of Methylococcus capsulatus (Bath).</title>
        <authorList>
            <person name="Ward N.L."/>
            <person name="Larsen O."/>
            <person name="Sakwa J."/>
            <person name="Bruseth L."/>
            <person name="Khouri H.M."/>
            <person name="Durkin A.S."/>
            <person name="Dimitrov G."/>
            <person name="Jiang L."/>
            <person name="Scanlan D."/>
            <person name="Kang K.H."/>
            <person name="Lewis M.R."/>
            <person name="Nelson K.E."/>
            <person name="Methe B.A."/>
            <person name="Wu M."/>
            <person name="Heidelberg J.F."/>
            <person name="Paulsen I.T."/>
            <person name="Fouts D.E."/>
            <person name="Ravel J."/>
            <person name="Tettelin H."/>
            <person name="Ren Q."/>
            <person name="Read T.D."/>
            <person name="DeBoy R.T."/>
            <person name="Seshadri R."/>
            <person name="Salzberg S.L."/>
            <person name="Jensen H.B."/>
            <person name="Birkeland N.K."/>
            <person name="Nelson W.C."/>
            <person name="Dodson R.J."/>
            <person name="Grindhaug S.H."/>
            <person name="Holt I.E."/>
            <person name="Eidhammer I."/>
            <person name="Jonasen I."/>
            <person name="Vanaken S."/>
            <person name="Utterback T.R."/>
            <person name="Feldblyum T.V."/>
            <person name="Fraser C.M."/>
            <person name="Lillehaug J.R."/>
            <person name="Eisen J.A."/>
        </authorList>
    </citation>
    <scope>NUCLEOTIDE SEQUENCE [LARGE SCALE GENOMIC DNA]</scope>
    <source>
        <strain evidence="3">ATCC 33009 / NCIMB 11132 / Bath</strain>
    </source>
</reference>
<dbReference type="eggNOG" id="COG3209">
    <property type="taxonomic scope" value="Bacteria"/>
</dbReference>
<dbReference type="Proteomes" id="UP000006821">
    <property type="component" value="Chromosome"/>
</dbReference>
<dbReference type="InterPro" id="IPR043504">
    <property type="entry name" value="Peptidase_S1_PA_chymotrypsin"/>
</dbReference>
<feature type="chain" id="PRO_5004266382" evidence="1">
    <location>
        <begin position="36"/>
        <end position="667"/>
    </location>
</feature>
<feature type="signal peptide" evidence="1">
    <location>
        <begin position="1"/>
        <end position="35"/>
    </location>
</feature>
<protein>
    <submittedName>
        <fullName evidence="2">Conserved domain protein</fullName>
    </submittedName>
</protein>
<dbReference type="AlphaFoldDB" id="Q606R4"/>
<dbReference type="Pfam" id="PF13365">
    <property type="entry name" value="Trypsin_2"/>
    <property type="match status" value="1"/>
</dbReference>
<dbReference type="eggNOG" id="COG3591">
    <property type="taxonomic scope" value="Bacteria"/>
</dbReference>
<dbReference type="PANTHER" id="PTHR36234:SF5">
    <property type="entry name" value="LYSYL ENDOPEPTIDASE"/>
    <property type="match status" value="1"/>
</dbReference>
<dbReference type="PANTHER" id="PTHR36234">
    <property type="entry name" value="LYSYL ENDOPEPTIDASE"/>
    <property type="match status" value="1"/>
</dbReference>